<evidence type="ECO:0000256" key="1">
    <source>
        <dbReference type="SAM" id="MobiDB-lite"/>
    </source>
</evidence>
<evidence type="ECO:0000313" key="2">
    <source>
        <dbReference type="EMBL" id="GCB93056.1"/>
    </source>
</evidence>
<protein>
    <submittedName>
        <fullName evidence="2">Uncharacterized protein</fullName>
    </submittedName>
</protein>
<proteinExistence type="predicted"/>
<name>A0A401R616_STRNR</name>
<evidence type="ECO:0000313" key="3">
    <source>
        <dbReference type="Proteomes" id="UP000288351"/>
    </source>
</evidence>
<gene>
    <name evidence="2" type="ORF">SALB_05833</name>
</gene>
<dbReference type="AlphaFoldDB" id="A0A401R616"/>
<dbReference type="Proteomes" id="UP000288351">
    <property type="component" value="Unassembled WGS sequence"/>
</dbReference>
<dbReference type="EMBL" id="BHXC01000007">
    <property type="protein sequence ID" value="GCB93056.1"/>
    <property type="molecule type" value="Genomic_DNA"/>
</dbReference>
<accession>A0A401R616</accession>
<reference evidence="2 3" key="1">
    <citation type="journal article" date="2019" name="Microbiol. Resour. Announc.">
        <title>Draft Genome Sequence of the Most Traditional epsilon-Poly-l-Lysine Producer, Streptomyces albulus NBRC14147.</title>
        <authorList>
            <person name="Yamanaka K."/>
            <person name="Hamano Y."/>
        </authorList>
    </citation>
    <scope>NUCLEOTIDE SEQUENCE [LARGE SCALE GENOMIC DNA]</scope>
    <source>
        <strain evidence="2 3">NBRC 14147</strain>
    </source>
</reference>
<dbReference type="RefSeq" id="WP_016571230.1">
    <property type="nucleotide sequence ID" value="NZ_BHXC01000007.1"/>
</dbReference>
<comment type="caution">
    <text evidence="2">The sequence shown here is derived from an EMBL/GenBank/DDBJ whole genome shotgun (WGS) entry which is preliminary data.</text>
</comment>
<feature type="region of interest" description="Disordered" evidence="1">
    <location>
        <begin position="46"/>
        <end position="70"/>
    </location>
</feature>
<sequence length="70" mass="7657">MTDDNSNPVACPFGWHDMAQESATVWTCEQHGATLVVGALGPPANVAPRITRPPELVPQQTTFHGRHRRP</sequence>
<organism evidence="2 3">
    <name type="scientific">Streptomyces noursei</name>
    <name type="common">Streptomyces albulus</name>
    <dbReference type="NCBI Taxonomy" id="1971"/>
    <lineage>
        <taxon>Bacteria</taxon>
        <taxon>Bacillati</taxon>
        <taxon>Actinomycetota</taxon>
        <taxon>Actinomycetes</taxon>
        <taxon>Kitasatosporales</taxon>
        <taxon>Streptomycetaceae</taxon>
        <taxon>Streptomyces</taxon>
    </lineage>
</organism>